<dbReference type="Proteomes" id="UP000285883">
    <property type="component" value="Unassembled WGS sequence"/>
</dbReference>
<gene>
    <name evidence="5" type="ORF">BBI17_000754</name>
    <name evidence="6" type="ORF">BBO99_00004324</name>
    <name evidence="4" type="ORF">JM16_002507</name>
</gene>
<dbReference type="STRING" id="325452.A0A3R7HXM0"/>
<evidence type="ECO:0000313" key="5">
    <source>
        <dbReference type="EMBL" id="RLN10949.1"/>
    </source>
</evidence>
<feature type="domain" description="SCP" evidence="3">
    <location>
        <begin position="71"/>
        <end position="189"/>
    </location>
</feature>
<dbReference type="EMBL" id="MBDN02000102">
    <property type="protein sequence ID" value="RLN80656.1"/>
    <property type="molecule type" value="Genomic_DNA"/>
</dbReference>
<feature type="signal peptide" evidence="2">
    <location>
        <begin position="1"/>
        <end position="31"/>
    </location>
</feature>
<dbReference type="Gene3D" id="3.40.33.10">
    <property type="entry name" value="CAP"/>
    <property type="match status" value="2"/>
</dbReference>
<protein>
    <recommendedName>
        <fullName evidence="3">SCP domain-containing protein</fullName>
    </recommendedName>
</protein>
<evidence type="ECO:0000256" key="1">
    <source>
        <dbReference type="SAM" id="MobiDB-lite"/>
    </source>
</evidence>
<comment type="caution">
    <text evidence="6">The sequence shown here is derived from an EMBL/GenBank/DDBJ whole genome shotgun (WGS) entry which is preliminary data.</text>
</comment>
<evidence type="ECO:0000256" key="2">
    <source>
        <dbReference type="SAM" id="SignalP"/>
    </source>
</evidence>
<feature type="region of interest" description="Disordered" evidence="1">
    <location>
        <begin position="191"/>
        <end position="217"/>
    </location>
</feature>
<evidence type="ECO:0000313" key="8">
    <source>
        <dbReference type="Proteomes" id="UP000285883"/>
    </source>
</evidence>
<feature type="domain" description="SCP" evidence="3">
    <location>
        <begin position="248"/>
        <end position="354"/>
    </location>
</feature>
<dbReference type="AlphaFoldDB" id="A0A3R7HXM0"/>
<reference evidence="4" key="3">
    <citation type="submission" date="2020-06" db="EMBL/GenBank/DDBJ databases">
        <authorList>
            <person name="Studholme D.J."/>
        </authorList>
    </citation>
    <scope>NUCLEOTIDE SEQUENCE</scope>
    <source>
        <strain evidence="4">NZFS 2646</strain>
    </source>
</reference>
<proteinExistence type="predicted"/>
<feature type="chain" id="PRO_5036343492" description="SCP domain-containing protein" evidence="2">
    <location>
        <begin position="32"/>
        <end position="456"/>
    </location>
</feature>
<sequence length="456" mass="47886">MPTFSQRHQHPRTTVLLVGLIVALVSNAAVASTTTTAAIGEAIAEETNATLVPPTRFLQTYKGSEFQSLLLAAVNKERAAVGVASLCMSNKLHSSAQGHSNDMATNNFMSHTGSNGSTMSQRITATGFKWTAVAENVAAGQKDVTAVMKSWMNSSGHKKNILSPTYKMFGCGYAYNSRSTYKHYWTQDFGTSSSSSESCSSSSTTGTTTKAPAVTTSTPVATTKAPAVTTPAATTKTLSTSTMQTQMLAAVNKQRAAAGLSALCMNNKLHSSAQGHSNDMAINNFMGHTGSNGSTMSQRITATGFKWTAIAENVAAGQTTVDSVMTAWMNSSGHKANILSSKTTMFGCAYAYNAGIGLLSDVVAQSGIEDGNQITQIGLETVNNAQVTSNLATSVQQVLSQYDTGIANNVLQQVKDAAGANNRLNTILQGFLQSLTDTGSNVSIFSGIRNLRTEPE</sequence>
<dbReference type="EMBL" id="MAYM02001761">
    <property type="protein sequence ID" value="RLN10949.1"/>
    <property type="molecule type" value="Genomic_DNA"/>
</dbReference>
<dbReference type="EMBL" id="JPWV03000081">
    <property type="protein sequence ID" value="KAG2526028.1"/>
    <property type="molecule type" value="Genomic_DNA"/>
</dbReference>
<dbReference type="PANTHER" id="PTHR31157:SF1">
    <property type="entry name" value="SCP DOMAIN-CONTAINING PROTEIN"/>
    <property type="match status" value="1"/>
</dbReference>
<dbReference type="SUPFAM" id="SSF55797">
    <property type="entry name" value="PR-1-like"/>
    <property type="match status" value="2"/>
</dbReference>
<reference evidence="7 8" key="2">
    <citation type="submission" date="2018-07" db="EMBL/GenBank/DDBJ databases">
        <title>Genome sequencing of oomycete isolates from Chile give support for New Zealand origin for Phytophthora kernoviae and make available the first Nothophytophthora sp. genome.</title>
        <authorList>
            <person name="Studholme D.J."/>
            <person name="Sanfuentes E."/>
            <person name="Panda P."/>
            <person name="Hill R."/>
            <person name="Sambles C."/>
            <person name="Grant M."/>
            <person name="Williams N.M."/>
            <person name="Mcdougal R.L."/>
        </authorList>
    </citation>
    <scope>NUCLEOTIDE SEQUENCE [LARGE SCALE GENOMIC DNA]</scope>
    <source>
        <strain evidence="5">Chile2</strain>
        <strain evidence="6">Chile4</strain>
    </source>
</reference>
<evidence type="ECO:0000313" key="4">
    <source>
        <dbReference type="EMBL" id="KAG2526028.1"/>
    </source>
</evidence>
<evidence type="ECO:0000259" key="3">
    <source>
        <dbReference type="Pfam" id="PF00188"/>
    </source>
</evidence>
<dbReference type="CDD" id="cd05379">
    <property type="entry name" value="CAP_bacterial"/>
    <property type="match status" value="2"/>
</dbReference>
<dbReference type="PANTHER" id="PTHR31157">
    <property type="entry name" value="SCP DOMAIN-CONTAINING PROTEIN"/>
    <property type="match status" value="1"/>
</dbReference>
<name>A0A3R7HXM0_9STRA</name>
<dbReference type="Pfam" id="PF00188">
    <property type="entry name" value="CAP"/>
    <property type="match status" value="2"/>
</dbReference>
<organism evidence="6 7">
    <name type="scientific">Phytophthora kernoviae</name>
    <dbReference type="NCBI Taxonomy" id="325452"/>
    <lineage>
        <taxon>Eukaryota</taxon>
        <taxon>Sar</taxon>
        <taxon>Stramenopiles</taxon>
        <taxon>Oomycota</taxon>
        <taxon>Peronosporomycetes</taxon>
        <taxon>Peronosporales</taxon>
        <taxon>Peronosporaceae</taxon>
        <taxon>Phytophthora</taxon>
    </lineage>
</organism>
<dbReference type="InterPro" id="IPR014044">
    <property type="entry name" value="CAP_dom"/>
</dbReference>
<keyword evidence="2" id="KW-0732">Signal</keyword>
<keyword evidence="7" id="KW-1185">Reference proteome</keyword>
<dbReference type="InterPro" id="IPR035940">
    <property type="entry name" value="CAP_sf"/>
</dbReference>
<dbReference type="Proteomes" id="UP000285624">
    <property type="component" value="Unassembled WGS sequence"/>
</dbReference>
<evidence type="ECO:0000313" key="6">
    <source>
        <dbReference type="EMBL" id="RLN80656.1"/>
    </source>
</evidence>
<accession>A0A3R7HXM0</accession>
<reference evidence="4" key="1">
    <citation type="journal article" date="2015" name="Genom Data">
        <title>Genome sequences of six Phytophthora species associated with forests in New Zealand.</title>
        <authorList>
            <person name="Studholme D.J."/>
            <person name="McDougal R.L."/>
            <person name="Sambles C."/>
            <person name="Hansen E."/>
            <person name="Hardy G."/>
            <person name="Grant M."/>
            <person name="Ganley R.J."/>
            <person name="Williams N.M."/>
        </authorList>
    </citation>
    <scope>NUCLEOTIDE SEQUENCE</scope>
    <source>
        <strain evidence="4">NZFS 2646</strain>
    </source>
</reference>
<evidence type="ECO:0000313" key="7">
    <source>
        <dbReference type="Proteomes" id="UP000285624"/>
    </source>
</evidence>
<dbReference type="Proteomes" id="UP000785171">
    <property type="component" value="Unassembled WGS sequence"/>
</dbReference>